<sequence length="117" mass="12748">MHFVRLGDFLAASMITGPKHNLLQIRLGTGVQGTPACEYLPPHGECQHEPLIEEAIIAHVLEGIAEANSRLGTSHTVSHIRYVQNDTKPEVVYGYIALKIIEHLDAGGVFQESPNAP</sequence>
<keyword evidence="2" id="KW-1185">Reference proteome</keyword>
<proteinExistence type="predicted"/>
<evidence type="ECO:0000313" key="1">
    <source>
        <dbReference type="EMBL" id="MFC4489573.1"/>
    </source>
</evidence>
<dbReference type="Proteomes" id="UP001595999">
    <property type="component" value="Unassembled WGS sequence"/>
</dbReference>
<protein>
    <recommendedName>
        <fullName evidence="3">Single-stranded DNA-binding protein</fullName>
    </recommendedName>
</protein>
<reference evidence="2" key="1">
    <citation type="journal article" date="2019" name="Int. J. Syst. Evol. Microbiol.">
        <title>The Global Catalogue of Microorganisms (GCM) 10K type strain sequencing project: providing services to taxonomists for standard genome sequencing and annotation.</title>
        <authorList>
            <consortium name="The Broad Institute Genomics Platform"/>
            <consortium name="The Broad Institute Genome Sequencing Center for Infectious Disease"/>
            <person name="Wu L."/>
            <person name="Ma J."/>
        </authorList>
    </citation>
    <scope>NUCLEOTIDE SEQUENCE [LARGE SCALE GENOMIC DNA]</scope>
    <source>
        <strain evidence="2">CGMCC 4.7608</strain>
    </source>
</reference>
<accession>A0ABV8ZTS3</accession>
<comment type="caution">
    <text evidence="1">The sequence shown here is derived from an EMBL/GenBank/DDBJ whole genome shotgun (WGS) entry which is preliminary data.</text>
</comment>
<dbReference type="RefSeq" id="WP_231460679.1">
    <property type="nucleotide sequence ID" value="NZ_JAJOHW010000002.1"/>
</dbReference>
<name>A0ABV8ZTS3_9NEIS</name>
<evidence type="ECO:0008006" key="3">
    <source>
        <dbReference type="Google" id="ProtNLM"/>
    </source>
</evidence>
<evidence type="ECO:0000313" key="2">
    <source>
        <dbReference type="Proteomes" id="UP001595999"/>
    </source>
</evidence>
<organism evidence="1 2">
    <name type="scientific">Chromobacterium aquaticum</name>
    <dbReference type="NCBI Taxonomy" id="467180"/>
    <lineage>
        <taxon>Bacteria</taxon>
        <taxon>Pseudomonadati</taxon>
        <taxon>Pseudomonadota</taxon>
        <taxon>Betaproteobacteria</taxon>
        <taxon>Neisseriales</taxon>
        <taxon>Chromobacteriaceae</taxon>
        <taxon>Chromobacterium</taxon>
    </lineage>
</organism>
<gene>
    <name evidence="1" type="ORF">ACFO0R_08060</name>
</gene>
<dbReference type="EMBL" id="JBHSEK010000003">
    <property type="protein sequence ID" value="MFC4489573.1"/>
    <property type="molecule type" value="Genomic_DNA"/>
</dbReference>